<proteinExistence type="predicted"/>
<gene>
    <name evidence="1" type="ORF">Back11_01210</name>
</gene>
<dbReference type="EMBL" id="AP019308">
    <property type="protein sequence ID" value="BBH18776.1"/>
    <property type="molecule type" value="Genomic_DNA"/>
</dbReference>
<accession>A0A3G9IKF1</accession>
<dbReference type="RefSeq" id="WP_164522615.1">
    <property type="nucleotide sequence ID" value="NZ_AP019308.1"/>
</dbReference>
<sequence>MLLVITQTGISIELSRSVAVRPHTLTVRVINPLRMTGSERGELPRTAVCRTFYESLLGIVVRLTEWFKE</sequence>
<dbReference type="AlphaFoldDB" id="A0A3G9IKF1"/>
<name>A0A3G9IKF1_9BACL</name>
<dbReference type="Proteomes" id="UP000275368">
    <property type="component" value="Chromosome"/>
</dbReference>
<evidence type="ECO:0000313" key="2">
    <source>
        <dbReference type="Proteomes" id="UP000275368"/>
    </source>
</evidence>
<dbReference type="KEGG" id="pbk:Back11_01210"/>
<keyword evidence="2" id="KW-1185">Reference proteome</keyword>
<evidence type="ECO:0000313" key="1">
    <source>
        <dbReference type="EMBL" id="BBH18776.1"/>
    </source>
</evidence>
<protein>
    <submittedName>
        <fullName evidence="1">Uncharacterized protein</fullName>
    </submittedName>
</protein>
<reference evidence="1 2" key="1">
    <citation type="submission" date="2018-11" db="EMBL/GenBank/DDBJ databases">
        <title>Complete genome sequence of Paenibacillus baekrokdamisoli strain KCTC 33723.</title>
        <authorList>
            <person name="Kang S.W."/>
            <person name="Lee K.C."/>
            <person name="Kim K.K."/>
            <person name="Kim J.S."/>
            <person name="Kim D.S."/>
            <person name="Ko S.H."/>
            <person name="Yang S.H."/>
            <person name="Lee J.S."/>
        </authorList>
    </citation>
    <scope>NUCLEOTIDE SEQUENCE [LARGE SCALE GENOMIC DNA]</scope>
    <source>
        <strain evidence="1 2">KCTC 33723</strain>
    </source>
</reference>
<organism evidence="1 2">
    <name type="scientific">Paenibacillus baekrokdamisoli</name>
    <dbReference type="NCBI Taxonomy" id="1712516"/>
    <lineage>
        <taxon>Bacteria</taxon>
        <taxon>Bacillati</taxon>
        <taxon>Bacillota</taxon>
        <taxon>Bacilli</taxon>
        <taxon>Bacillales</taxon>
        <taxon>Paenibacillaceae</taxon>
        <taxon>Paenibacillus</taxon>
    </lineage>
</organism>